<evidence type="ECO:0000313" key="2">
    <source>
        <dbReference type="Proteomes" id="UP000240971"/>
    </source>
</evidence>
<evidence type="ECO:0000313" key="1">
    <source>
        <dbReference type="EMBL" id="PSL46350.1"/>
    </source>
</evidence>
<dbReference type="EMBL" id="PYAW01000003">
    <property type="protein sequence ID" value="PSL46350.1"/>
    <property type="molecule type" value="Genomic_DNA"/>
</dbReference>
<dbReference type="Proteomes" id="UP000240971">
    <property type="component" value="Unassembled WGS sequence"/>
</dbReference>
<dbReference type="Gene3D" id="2.60.40.10">
    <property type="entry name" value="Immunoglobulins"/>
    <property type="match status" value="1"/>
</dbReference>
<proteinExistence type="predicted"/>
<dbReference type="RefSeq" id="WP_106529136.1">
    <property type="nucleotide sequence ID" value="NZ_PYAW01000003.1"/>
</dbReference>
<comment type="caution">
    <text evidence="1">The sequence shown here is derived from an EMBL/GenBank/DDBJ whole genome shotgun (WGS) entry which is preliminary data.</text>
</comment>
<protein>
    <submittedName>
        <fullName evidence="1">Uncharacterized protein</fullName>
    </submittedName>
</protein>
<dbReference type="OrthoDB" id="9809727at2"/>
<dbReference type="InterPro" id="IPR013783">
    <property type="entry name" value="Ig-like_fold"/>
</dbReference>
<name>A0A2P8HJK6_CHINA</name>
<dbReference type="AlphaFoldDB" id="A0A2P8HJK6"/>
<organism evidence="1 2">
    <name type="scientific">Chitinophaga niastensis</name>
    <dbReference type="NCBI Taxonomy" id="536980"/>
    <lineage>
        <taxon>Bacteria</taxon>
        <taxon>Pseudomonadati</taxon>
        <taxon>Bacteroidota</taxon>
        <taxon>Chitinophagia</taxon>
        <taxon>Chitinophagales</taxon>
        <taxon>Chitinophagaceae</taxon>
        <taxon>Chitinophaga</taxon>
    </lineage>
</organism>
<accession>A0A2P8HJK6</accession>
<reference evidence="1 2" key="1">
    <citation type="submission" date="2018-03" db="EMBL/GenBank/DDBJ databases">
        <title>Genomic Encyclopedia of Archaeal and Bacterial Type Strains, Phase II (KMG-II): from individual species to whole genera.</title>
        <authorList>
            <person name="Goeker M."/>
        </authorList>
    </citation>
    <scope>NUCLEOTIDE SEQUENCE [LARGE SCALE GENOMIC DNA]</scope>
    <source>
        <strain evidence="1 2">DSM 24859</strain>
    </source>
</reference>
<sequence length="371" mass="40642">MLKFVKYMAALLVILTFYMQAMSQQLIVNAFIPPGGLIQKELLWNIMIANPAAATESGHISLTIINKINGQRMLTASSGYLVVPPGARQLQVSDVMPVVYNALSADINLGGYGFLPVGSYQVCYNFSSEKGFVLGSTCVDATVEVLSPPQLVLPENKSTLKETNPSFSWIPPAPAMLVKNCTYEYKLVKVNELQSPKDAVNSNVPVYTAANLAAPFMNYPSFAGTLEKGQPYAWQITAVSAATRIASDVWTFTLKDPDSKDNKAGDGSVFSRLLKEGQGQGYAAVTSVLKFEFNNDSNDSLFVMKLTDISSGKHTDIAFQQELFPKFKPGKNQVVVDLAGTGLFKRNHFYEFELTDAAGEKWKMKFEFAGK</sequence>
<keyword evidence="2" id="KW-1185">Reference proteome</keyword>
<gene>
    <name evidence="1" type="ORF">CLV51_103328</name>
</gene>